<dbReference type="RefSeq" id="WP_166063340.1">
    <property type="nucleotide sequence ID" value="NZ_CP049889.1"/>
</dbReference>
<evidence type="ECO:0000313" key="1">
    <source>
        <dbReference type="EMBL" id="QIK52275.1"/>
    </source>
</evidence>
<gene>
    <name evidence="1" type="ORF">G7058_09610</name>
</gene>
<organism evidence="1 2">
    <name type="scientific">Jeotgalibaca porci</name>
    <dbReference type="NCBI Taxonomy" id="1868793"/>
    <lineage>
        <taxon>Bacteria</taxon>
        <taxon>Bacillati</taxon>
        <taxon>Bacillota</taxon>
        <taxon>Bacilli</taxon>
        <taxon>Lactobacillales</taxon>
        <taxon>Carnobacteriaceae</taxon>
        <taxon>Jeotgalibaca</taxon>
    </lineage>
</organism>
<dbReference type="EMBL" id="CP049889">
    <property type="protein sequence ID" value="QIK52275.1"/>
    <property type="molecule type" value="Genomic_DNA"/>
</dbReference>
<evidence type="ECO:0000313" key="2">
    <source>
        <dbReference type="Proteomes" id="UP000501830"/>
    </source>
</evidence>
<dbReference type="AlphaFoldDB" id="A0A6G7WJ29"/>
<evidence type="ECO:0008006" key="3">
    <source>
        <dbReference type="Google" id="ProtNLM"/>
    </source>
</evidence>
<keyword evidence="2" id="KW-1185">Reference proteome</keyword>
<dbReference type="SUPFAM" id="SSF55961">
    <property type="entry name" value="Bet v1-like"/>
    <property type="match status" value="1"/>
</dbReference>
<dbReference type="InterPro" id="IPR023393">
    <property type="entry name" value="START-like_dom_sf"/>
</dbReference>
<dbReference type="KEGG" id="jpo:G7058_09610"/>
<sequence length="158" mass="18301">MNYRFENGKHAQLTIDLEIAAAKSEIWKLLATTEGITQWFPELHADNLPEAGMLTFKTENGQEEMTLLEYVEGAILSFKWGSGRVSFMLKELESAKTLIHFKEQLPYDFTGLSKDLAGWMMQLERLRTIAEKRAFTLDKDTFRKYIEEIETSLSERVI</sequence>
<dbReference type="GeneID" id="94553541"/>
<name>A0A6G7WJ29_9LACT</name>
<protein>
    <recommendedName>
        <fullName evidence="3">SRPBCC family protein</fullName>
    </recommendedName>
</protein>
<reference evidence="1 2" key="1">
    <citation type="journal article" date="2017" name="Int. J. Syst. Evol. Microbiol.">
        <title>Jeotgalibaca porci sp. nov. and Jeotgalibaca arthritidis sp. nov., isolated from pigs, and emended description of the genus Jeotgalibaca.</title>
        <authorList>
            <person name="Zamora L."/>
            <person name="Perez-Sancho M."/>
            <person name="Dominguez L."/>
            <person name="Fernandez-Garayzabal J.F."/>
            <person name="Vela A.I."/>
        </authorList>
    </citation>
    <scope>NUCLEOTIDE SEQUENCE [LARGE SCALE GENOMIC DNA]</scope>
    <source>
        <strain evidence="1 2">CCUG 69148</strain>
    </source>
</reference>
<dbReference type="Gene3D" id="3.30.530.20">
    <property type="match status" value="1"/>
</dbReference>
<dbReference type="Proteomes" id="UP000501830">
    <property type="component" value="Chromosome"/>
</dbReference>
<accession>A0A6G7WJ29</accession>
<proteinExistence type="predicted"/>